<feature type="region of interest" description="Disordered" evidence="3">
    <location>
        <begin position="137"/>
        <end position="157"/>
    </location>
</feature>
<evidence type="ECO:0000256" key="3">
    <source>
        <dbReference type="SAM" id="MobiDB-lite"/>
    </source>
</evidence>
<reference evidence="6" key="1">
    <citation type="journal article" date="2019" name="Int. J. Syst. Evol. Microbiol.">
        <title>The Global Catalogue of Microorganisms (GCM) 10K type strain sequencing project: providing services to taxonomists for standard genome sequencing and annotation.</title>
        <authorList>
            <consortium name="The Broad Institute Genomics Platform"/>
            <consortium name="The Broad Institute Genome Sequencing Center for Infectious Disease"/>
            <person name="Wu L."/>
            <person name="Ma J."/>
        </authorList>
    </citation>
    <scope>NUCLEOTIDE SEQUENCE [LARGE SCALE GENOMIC DNA]</scope>
    <source>
        <strain evidence="6">CGMCC 4.1469</strain>
    </source>
</reference>
<dbReference type="RefSeq" id="WP_313761379.1">
    <property type="nucleotide sequence ID" value="NZ_BAAAVH010000040.1"/>
</dbReference>
<dbReference type="SMART" id="SM00116">
    <property type="entry name" value="CBS"/>
    <property type="match status" value="2"/>
</dbReference>
<dbReference type="Gene3D" id="3.10.580.10">
    <property type="entry name" value="CBS-domain"/>
    <property type="match status" value="1"/>
</dbReference>
<dbReference type="Proteomes" id="UP001596067">
    <property type="component" value="Unassembled WGS sequence"/>
</dbReference>
<keyword evidence="1" id="KW-0677">Repeat</keyword>
<keyword evidence="6" id="KW-1185">Reference proteome</keyword>
<dbReference type="Pfam" id="PF00571">
    <property type="entry name" value="CBS"/>
    <property type="match status" value="2"/>
</dbReference>
<dbReference type="InterPro" id="IPR046342">
    <property type="entry name" value="CBS_dom_sf"/>
</dbReference>
<keyword evidence="2" id="KW-0129">CBS domain</keyword>
<proteinExistence type="predicted"/>
<dbReference type="SUPFAM" id="SSF54631">
    <property type="entry name" value="CBS-domain pair"/>
    <property type="match status" value="1"/>
</dbReference>
<protein>
    <submittedName>
        <fullName evidence="5">CBS domain-containing protein</fullName>
    </submittedName>
</protein>
<dbReference type="EMBL" id="JBHSOD010000068">
    <property type="protein sequence ID" value="MFC5889935.1"/>
    <property type="molecule type" value="Genomic_DNA"/>
</dbReference>
<evidence type="ECO:0000256" key="2">
    <source>
        <dbReference type="PROSITE-ProRule" id="PRU00703"/>
    </source>
</evidence>
<dbReference type="PANTHER" id="PTHR48108:SF34">
    <property type="entry name" value="CBS DOMAIN-CONTAINING PROTEIN YHCV"/>
    <property type="match status" value="1"/>
</dbReference>
<name>A0ABW1F728_9ACTN</name>
<sequence>MRIADTMITPPVTVPPGASARQAARRMETEAVGCVLVAEHDTLHGIVTDRDLALRVLSTGTDPQTPVSEIMSVPVVTVDVADELEAAYRAFRRAGVRRLPILDGDRLVGLLTVDDLFLDVLHRLSDVLGPVSWSALRESNRRPGPGSTPAETTWSAR</sequence>
<feature type="domain" description="CBS" evidence="4">
    <location>
        <begin position="71"/>
        <end position="127"/>
    </location>
</feature>
<organism evidence="5 6">
    <name type="scientific">Kitasatospora aburaviensis</name>
    <dbReference type="NCBI Taxonomy" id="67265"/>
    <lineage>
        <taxon>Bacteria</taxon>
        <taxon>Bacillati</taxon>
        <taxon>Actinomycetota</taxon>
        <taxon>Actinomycetes</taxon>
        <taxon>Kitasatosporales</taxon>
        <taxon>Streptomycetaceae</taxon>
        <taxon>Kitasatospora</taxon>
    </lineage>
</organism>
<comment type="caution">
    <text evidence="5">The sequence shown here is derived from an EMBL/GenBank/DDBJ whole genome shotgun (WGS) entry which is preliminary data.</text>
</comment>
<evidence type="ECO:0000313" key="6">
    <source>
        <dbReference type="Proteomes" id="UP001596067"/>
    </source>
</evidence>
<evidence type="ECO:0000313" key="5">
    <source>
        <dbReference type="EMBL" id="MFC5889935.1"/>
    </source>
</evidence>
<feature type="domain" description="CBS" evidence="4">
    <location>
        <begin position="7"/>
        <end position="63"/>
    </location>
</feature>
<dbReference type="InterPro" id="IPR000644">
    <property type="entry name" value="CBS_dom"/>
</dbReference>
<dbReference type="PANTHER" id="PTHR48108">
    <property type="entry name" value="CBS DOMAIN-CONTAINING PROTEIN CBSX2, CHLOROPLASTIC"/>
    <property type="match status" value="1"/>
</dbReference>
<gene>
    <name evidence="5" type="ORF">ACFP0N_33720</name>
</gene>
<evidence type="ECO:0000256" key="1">
    <source>
        <dbReference type="ARBA" id="ARBA00022737"/>
    </source>
</evidence>
<evidence type="ECO:0000259" key="4">
    <source>
        <dbReference type="PROSITE" id="PS51371"/>
    </source>
</evidence>
<dbReference type="InterPro" id="IPR051462">
    <property type="entry name" value="CBS_domain-containing"/>
</dbReference>
<dbReference type="PROSITE" id="PS51371">
    <property type="entry name" value="CBS"/>
    <property type="match status" value="2"/>
</dbReference>
<accession>A0ABW1F728</accession>